<gene>
    <name evidence="5" type="ORF">CAP_1973</name>
</gene>
<dbReference type="OrthoDB" id="9797252at2"/>
<dbReference type="GO" id="GO:0008757">
    <property type="term" value="F:S-adenosylmethionine-dependent methyltransferase activity"/>
    <property type="evidence" value="ECO:0007669"/>
    <property type="project" value="InterPro"/>
</dbReference>
<dbReference type="RefSeq" id="WP_044240054.1">
    <property type="nucleotide sequence ID" value="NZ_ASRX01000016.1"/>
</dbReference>
<dbReference type="Pfam" id="PF08241">
    <property type="entry name" value="Methyltransf_11"/>
    <property type="match status" value="1"/>
</dbReference>
<dbReference type="CDD" id="cd02440">
    <property type="entry name" value="AdoMet_MTases"/>
    <property type="match status" value="1"/>
</dbReference>
<dbReference type="eggNOG" id="COG2226">
    <property type="taxonomic scope" value="Bacteria"/>
</dbReference>
<sequence>MKAPPPVDFDRTAQDYARHRVGFPPSLYARLADHGVGLLGQEILDLGTGTGDLARGLARRGCSVTGVDIAPALLAAAAQLDEAAAVAVRYVEARVEALPLPAGSVDVVTAGQCWHWFDRPAALVGARRVLRPGGALVLATFDWLPLPGNVVEATEALIEHFNPTQQKPHVRFGHAAGIYPRWAQDLDEGGFLQVETFSYDHPVLYTHEGWRGRIRASQGVGASLPPDEVARFDAEHAALLRDRFPGDPLSIPHRVFVALGRMPGPSAVVASTP</sequence>
<dbReference type="EMBL" id="ASRX01000016">
    <property type="protein sequence ID" value="EYF06443.1"/>
    <property type="molecule type" value="Genomic_DNA"/>
</dbReference>
<evidence type="ECO:0000259" key="4">
    <source>
        <dbReference type="Pfam" id="PF08241"/>
    </source>
</evidence>
<dbReference type="PANTHER" id="PTHR44942">
    <property type="entry name" value="METHYLTRANSF_11 DOMAIN-CONTAINING PROTEIN"/>
    <property type="match status" value="1"/>
</dbReference>
<dbReference type="InterPro" id="IPR051052">
    <property type="entry name" value="Diverse_substrate_MTase"/>
</dbReference>
<dbReference type="PANTHER" id="PTHR44942:SF4">
    <property type="entry name" value="METHYLTRANSFERASE TYPE 11 DOMAIN-CONTAINING PROTEIN"/>
    <property type="match status" value="1"/>
</dbReference>
<evidence type="ECO:0000313" key="6">
    <source>
        <dbReference type="Proteomes" id="UP000019678"/>
    </source>
</evidence>
<dbReference type="AlphaFoldDB" id="A0A017TAX9"/>
<evidence type="ECO:0000256" key="1">
    <source>
        <dbReference type="ARBA" id="ARBA00008361"/>
    </source>
</evidence>
<reference evidence="5 6" key="1">
    <citation type="submission" date="2013-05" db="EMBL/GenBank/DDBJ databases">
        <title>Genome assembly of Chondromyces apiculatus DSM 436.</title>
        <authorList>
            <person name="Sharma G."/>
            <person name="Khatri I."/>
            <person name="Kaur C."/>
            <person name="Mayilraj S."/>
            <person name="Subramanian S."/>
        </authorList>
    </citation>
    <scope>NUCLEOTIDE SEQUENCE [LARGE SCALE GENOMIC DNA]</scope>
    <source>
        <strain evidence="5 6">DSM 436</strain>
    </source>
</reference>
<feature type="domain" description="Methyltransferase type 11" evidence="4">
    <location>
        <begin position="44"/>
        <end position="138"/>
    </location>
</feature>
<dbReference type="InterPro" id="IPR013216">
    <property type="entry name" value="Methyltransf_11"/>
</dbReference>
<comment type="similarity">
    <text evidence="1">Belongs to the methyltransferase superfamily.</text>
</comment>
<name>A0A017TAX9_9BACT</name>
<keyword evidence="2" id="KW-0489">Methyltransferase</keyword>
<dbReference type="Proteomes" id="UP000019678">
    <property type="component" value="Unassembled WGS sequence"/>
</dbReference>
<organism evidence="5 6">
    <name type="scientific">Chondromyces apiculatus DSM 436</name>
    <dbReference type="NCBI Taxonomy" id="1192034"/>
    <lineage>
        <taxon>Bacteria</taxon>
        <taxon>Pseudomonadati</taxon>
        <taxon>Myxococcota</taxon>
        <taxon>Polyangia</taxon>
        <taxon>Polyangiales</taxon>
        <taxon>Polyangiaceae</taxon>
        <taxon>Chondromyces</taxon>
    </lineage>
</organism>
<comment type="caution">
    <text evidence="5">The sequence shown here is derived from an EMBL/GenBank/DDBJ whole genome shotgun (WGS) entry which is preliminary data.</text>
</comment>
<dbReference type="STRING" id="1192034.CAP_1973"/>
<evidence type="ECO:0000256" key="3">
    <source>
        <dbReference type="ARBA" id="ARBA00022679"/>
    </source>
</evidence>
<keyword evidence="3" id="KW-0808">Transferase</keyword>
<proteinExistence type="inferred from homology"/>
<protein>
    <recommendedName>
        <fullName evidence="4">Methyltransferase type 11 domain-containing protein</fullName>
    </recommendedName>
</protein>
<accession>A0A017TAX9</accession>
<dbReference type="SUPFAM" id="SSF53335">
    <property type="entry name" value="S-adenosyl-L-methionine-dependent methyltransferases"/>
    <property type="match status" value="1"/>
</dbReference>
<evidence type="ECO:0000256" key="2">
    <source>
        <dbReference type="ARBA" id="ARBA00022603"/>
    </source>
</evidence>
<keyword evidence="6" id="KW-1185">Reference proteome</keyword>
<dbReference type="Gene3D" id="3.40.50.150">
    <property type="entry name" value="Vaccinia Virus protein VP39"/>
    <property type="match status" value="1"/>
</dbReference>
<evidence type="ECO:0000313" key="5">
    <source>
        <dbReference type="EMBL" id="EYF06443.1"/>
    </source>
</evidence>
<dbReference type="InterPro" id="IPR029063">
    <property type="entry name" value="SAM-dependent_MTases_sf"/>
</dbReference>
<dbReference type="GO" id="GO:0032259">
    <property type="term" value="P:methylation"/>
    <property type="evidence" value="ECO:0007669"/>
    <property type="project" value="UniProtKB-KW"/>
</dbReference>